<evidence type="ECO:0000256" key="5">
    <source>
        <dbReference type="ARBA" id="ARBA00022827"/>
    </source>
</evidence>
<evidence type="ECO:0000256" key="8">
    <source>
        <dbReference type="SAM" id="SignalP"/>
    </source>
</evidence>
<dbReference type="Gene3D" id="3.30.465.10">
    <property type="match status" value="1"/>
</dbReference>
<gene>
    <name evidence="10" type="ORF">L484_027285</name>
</gene>
<feature type="signal peptide" evidence="8">
    <location>
        <begin position="1"/>
        <end position="28"/>
    </location>
</feature>
<dbReference type="InterPro" id="IPR016166">
    <property type="entry name" value="FAD-bd_PCMH"/>
</dbReference>
<evidence type="ECO:0000256" key="6">
    <source>
        <dbReference type="ARBA" id="ARBA00023002"/>
    </source>
</evidence>
<organism evidence="10 11">
    <name type="scientific">Morus notabilis</name>
    <dbReference type="NCBI Taxonomy" id="981085"/>
    <lineage>
        <taxon>Eukaryota</taxon>
        <taxon>Viridiplantae</taxon>
        <taxon>Streptophyta</taxon>
        <taxon>Embryophyta</taxon>
        <taxon>Tracheophyta</taxon>
        <taxon>Spermatophyta</taxon>
        <taxon>Magnoliopsida</taxon>
        <taxon>eudicotyledons</taxon>
        <taxon>Gunneridae</taxon>
        <taxon>Pentapetalae</taxon>
        <taxon>rosids</taxon>
        <taxon>fabids</taxon>
        <taxon>Rosales</taxon>
        <taxon>Moraceae</taxon>
        <taxon>Moreae</taxon>
        <taxon>Morus</taxon>
    </lineage>
</organism>
<evidence type="ECO:0000256" key="3">
    <source>
        <dbReference type="ARBA" id="ARBA00011928"/>
    </source>
</evidence>
<name>W9QJY4_9ROSA</name>
<dbReference type="Pfam" id="PF09265">
    <property type="entry name" value="Cytokin-bind"/>
    <property type="match status" value="1"/>
</dbReference>
<feature type="chain" id="PRO_5004930715" description="cytokinin dehydrogenase" evidence="8">
    <location>
        <begin position="29"/>
        <end position="527"/>
    </location>
</feature>
<keyword evidence="4" id="KW-0285">Flavoprotein</keyword>
<sequence>MTITLHFNMGNFILVVTTLLLYSATTTSQSLNLISDKFQNDTESLELASTDYGHIFNETPDAVFQPTSPNDIKTLIQIANDDKYFGTTSPLASIAPRGQGHSVRGQAMARRGIVVNMTSLARHGNNNYNIGIKVVKENFHLGPYVDVGGEQIWIDVLRDTLKHSLSPVSWTDYLYITVGGTLSNAGISGQTFRFGPQISSVHEMDVITGKGDLVTCSRNNASELFYAVLGGLGQFGIITRARIALAPAPTRVKWVRLFYNDFLAFKKDQEKLISKNGRKEKNGVDYLEGFLLMRQGPLDLSFYPTADQLRITSLVTQSGIVYSIELAKYYDDSTQNSVDKDLQILLDQLSFVPGFGFVKDVTYEDFLNRVQSEEEKLRELQRWEIPHPWLNLFVPESQVSDFNSGVFKGILLNQSVPMGVFIIYPMNRNKWDVKMSAVIPEEDVFYTIGLLHSSSYSEWEAIDEVNKQILQFCHDAGIQAKQYLPHYEAQQDWMDHFGAKWKHFQQMKTQFDPKKILSPGQKIFSNL</sequence>
<keyword evidence="11" id="KW-1185">Reference proteome</keyword>
<keyword evidence="6" id="KW-0560">Oxidoreductase</keyword>
<dbReference type="KEGG" id="mnt:21409908"/>
<dbReference type="InterPro" id="IPR006094">
    <property type="entry name" value="Oxid_FAD_bind_N"/>
</dbReference>
<dbReference type="Proteomes" id="UP000030645">
    <property type="component" value="Unassembled WGS sequence"/>
</dbReference>
<dbReference type="InterPro" id="IPR016170">
    <property type="entry name" value="Cytok_DH_C_sf"/>
</dbReference>
<dbReference type="InterPro" id="IPR050432">
    <property type="entry name" value="FAD-linked_Oxidoreductases_BP"/>
</dbReference>
<comment type="cofactor">
    <cofactor evidence="1">
        <name>FAD</name>
        <dbReference type="ChEBI" id="CHEBI:57692"/>
    </cofactor>
</comment>
<comment type="catalytic activity">
    <reaction evidence="7">
        <text>N(6)-dimethylallyladenine + A + H2O = 3-methyl-2-butenal + adenine + AH2</text>
        <dbReference type="Rhea" id="RHEA:13625"/>
        <dbReference type="ChEBI" id="CHEBI:13193"/>
        <dbReference type="ChEBI" id="CHEBI:15377"/>
        <dbReference type="ChEBI" id="CHEBI:15825"/>
        <dbReference type="ChEBI" id="CHEBI:16708"/>
        <dbReference type="ChEBI" id="CHEBI:17499"/>
        <dbReference type="ChEBI" id="CHEBI:17660"/>
        <dbReference type="EC" id="1.5.99.12"/>
    </reaction>
</comment>
<dbReference type="SUPFAM" id="SSF56176">
    <property type="entry name" value="FAD-binding/transporter-associated domain-like"/>
    <property type="match status" value="1"/>
</dbReference>
<dbReference type="eggNOG" id="KOG1231">
    <property type="taxonomic scope" value="Eukaryota"/>
</dbReference>
<dbReference type="Gene3D" id="3.40.462.10">
    <property type="entry name" value="FAD-linked oxidases, C-terminal domain"/>
    <property type="match status" value="1"/>
</dbReference>
<reference evidence="11" key="1">
    <citation type="submission" date="2013-01" db="EMBL/GenBank/DDBJ databases">
        <title>Draft Genome Sequence of a Mulberry Tree, Morus notabilis C.K. Schneid.</title>
        <authorList>
            <person name="He N."/>
            <person name="Zhao S."/>
        </authorList>
    </citation>
    <scope>NUCLEOTIDE SEQUENCE</scope>
</reference>
<dbReference type="InterPro" id="IPR015345">
    <property type="entry name" value="Cytokinin_DH_FAD/cytokin-bd"/>
</dbReference>
<keyword evidence="8" id="KW-0732">Signal</keyword>
<dbReference type="PANTHER" id="PTHR13878">
    <property type="entry name" value="GULONOLACTONE OXIDASE"/>
    <property type="match status" value="1"/>
</dbReference>
<dbReference type="AlphaFoldDB" id="W9QJY4"/>
<evidence type="ECO:0000313" key="11">
    <source>
        <dbReference type="Proteomes" id="UP000030645"/>
    </source>
</evidence>
<protein>
    <recommendedName>
        <fullName evidence="3">cytokinin dehydrogenase</fullName>
        <ecNumber evidence="3">1.5.99.12</ecNumber>
    </recommendedName>
</protein>
<dbReference type="InterPro" id="IPR016167">
    <property type="entry name" value="FAD-bd_PCMH_sub1"/>
</dbReference>
<dbReference type="PANTHER" id="PTHR13878:SF115">
    <property type="entry name" value="CYTOKININ DEHYDROGENASE"/>
    <property type="match status" value="1"/>
</dbReference>
<comment type="similarity">
    <text evidence="2">Belongs to the oxygen-dependent FAD-linked oxidoreductase family.</text>
</comment>
<evidence type="ECO:0000256" key="4">
    <source>
        <dbReference type="ARBA" id="ARBA00022630"/>
    </source>
</evidence>
<dbReference type="InterPro" id="IPR016169">
    <property type="entry name" value="FAD-bd_PCMH_sub2"/>
</dbReference>
<dbReference type="OrthoDB" id="415825at2759"/>
<dbReference type="GO" id="GO:0019139">
    <property type="term" value="F:cytokinin dehydrogenase activity"/>
    <property type="evidence" value="ECO:0007669"/>
    <property type="project" value="UniProtKB-EC"/>
</dbReference>
<dbReference type="STRING" id="981085.W9QJY4"/>
<feature type="domain" description="FAD-binding PCMH-type" evidence="9">
    <location>
        <begin position="56"/>
        <end position="248"/>
    </location>
</feature>
<dbReference type="EMBL" id="KE343704">
    <property type="protein sequence ID" value="EXB38851.1"/>
    <property type="molecule type" value="Genomic_DNA"/>
</dbReference>
<dbReference type="SUPFAM" id="SSF55103">
    <property type="entry name" value="FAD-linked oxidases, C-terminal domain"/>
    <property type="match status" value="1"/>
</dbReference>
<dbReference type="GO" id="GO:0009690">
    <property type="term" value="P:cytokinin metabolic process"/>
    <property type="evidence" value="ECO:0007669"/>
    <property type="project" value="InterPro"/>
</dbReference>
<accession>W9QJY4</accession>
<dbReference type="GO" id="GO:0071949">
    <property type="term" value="F:FAD binding"/>
    <property type="evidence" value="ECO:0007669"/>
    <property type="project" value="InterPro"/>
</dbReference>
<evidence type="ECO:0000313" key="10">
    <source>
        <dbReference type="EMBL" id="EXB38851.1"/>
    </source>
</evidence>
<dbReference type="PROSITE" id="PS51387">
    <property type="entry name" value="FAD_PCMH"/>
    <property type="match status" value="1"/>
</dbReference>
<evidence type="ECO:0000256" key="1">
    <source>
        <dbReference type="ARBA" id="ARBA00001974"/>
    </source>
</evidence>
<evidence type="ECO:0000256" key="2">
    <source>
        <dbReference type="ARBA" id="ARBA00005466"/>
    </source>
</evidence>
<dbReference type="InterPro" id="IPR016164">
    <property type="entry name" value="FAD-linked_Oxase-like_C"/>
</dbReference>
<dbReference type="InterPro" id="IPR036318">
    <property type="entry name" value="FAD-bd_PCMH-like_sf"/>
</dbReference>
<dbReference type="EC" id="1.5.99.12" evidence="3"/>
<keyword evidence="5" id="KW-0274">FAD</keyword>
<dbReference type="Pfam" id="PF01565">
    <property type="entry name" value="FAD_binding_4"/>
    <property type="match status" value="1"/>
</dbReference>
<dbReference type="Gene3D" id="3.30.43.10">
    <property type="entry name" value="Uridine Diphospho-n-acetylenolpyruvylglucosamine Reductase, domain 2"/>
    <property type="match status" value="1"/>
</dbReference>
<evidence type="ECO:0000256" key="7">
    <source>
        <dbReference type="ARBA" id="ARBA00048224"/>
    </source>
</evidence>
<proteinExistence type="inferred from homology"/>
<evidence type="ECO:0000259" key="9">
    <source>
        <dbReference type="PROSITE" id="PS51387"/>
    </source>
</evidence>